<protein>
    <submittedName>
        <fullName evidence="1">Uncharacterized protein</fullName>
    </submittedName>
</protein>
<dbReference type="EMBL" id="CAADEX010000056">
    <property type="protein sequence ID" value="VFJ56089.1"/>
    <property type="molecule type" value="Genomic_DNA"/>
</dbReference>
<reference evidence="1" key="1">
    <citation type="submission" date="2019-02" db="EMBL/GenBank/DDBJ databases">
        <authorList>
            <person name="Gruber-Vodicka R. H."/>
            <person name="Seah K. B. B."/>
        </authorList>
    </citation>
    <scope>NUCLEOTIDE SEQUENCE</scope>
    <source>
        <strain evidence="1">BECK_DK47</strain>
    </source>
</reference>
<proteinExistence type="predicted"/>
<organism evidence="1">
    <name type="scientific">Candidatus Kentrum sp. DK</name>
    <dbReference type="NCBI Taxonomy" id="2126562"/>
    <lineage>
        <taxon>Bacteria</taxon>
        <taxon>Pseudomonadati</taxon>
        <taxon>Pseudomonadota</taxon>
        <taxon>Gammaproteobacteria</taxon>
        <taxon>Candidatus Kentrum</taxon>
    </lineage>
</organism>
<dbReference type="AlphaFoldDB" id="A0A450SQ25"/>
<evidence type="ECO:0000313" key="1">
    <source>
        <dbReference type="EMBL" id="VFJ56089.1"/>
    </source>
</evidence>
<sequence length="193" mass="21572">MTCLWHKSALFSPGIHRIPFLAEMLGEGTMPVYRPHSPKGIDAVLGWGVKSTAKRAGRFSARTENLSATIYVKTHPEVSARRKRGYLSQRYGRMGEPWRRKGQVRNRCSSSSAIVRMTRPVRIEFEGALYHVTSRGDGREVIHGRGGFRQMVAAACRLVVDKSRGIVRPLGRVASQSRQASQVWRGIALCAVR</sequence>
<accession>A0A450SQ25</accession>
<gene>
    <name evidence="1" type="ORF">BECKDK2373B_GA0170837_10568</name>
</gene>
<name>A0A450SQ25_9GAMM</name>